<reference evidence="2" key="2">
    <citation type="submission" date="2020-05" db="UniProtKB">
        <authorList>
            <consortium name="EnsemblMetazoa"/>
        </authorList>
    </citation>
    <scope>IDENTIFICATION</scope>
</reference>
<dbReference type="Proteomes" id="UP000030765">
    <property type="component" value="Unassembled WGS sequence"/>
</dbReference>
<proteinExistence type="predicted"/>
<name>A0A084WE18_ANOSI</name>
<accession>A0A084WE18</accession>
<evidence type="ECO:0000313" key="3">
    <source>
        <dbReference type="Proteomes" id="UP000030765"/>
    </source>
</evidence>
<evidence type="ECO:0000313" key="2">
    <source>
        <dbReference type="EnsemblMetazoa" id="ASIC016446-PA"/>
    </source>
</evidence>
<keyword evidence="3" id="KW-1185">Reference proteome</keyword>
<dbReference type="EnsemblMetazoa" id="ASIC016446-RA">
    <property type="protein sequence ID" value="ASIC016446-PA"/>
    <property type="gene ID" value="ASIC016446"/>
</dbReference>
<dbReference type="VEuPathDB" id="VectorBase:ASIC016446"/>
<reference evidence="1 3" key="1">
    <citation type="journal article" date="2014" name="BMC Genomics">
        <title>Genome sequence of Anopheles sinensis provides insight into genetics basis of mosquito competence for malaria parasites.</title>
        <authorList>
            <person name="Zhou D."/>
            <person name="Zhang D."/>
            <person name="Ding G."/>
            <person name="Shi L."/>
            <person name="Hou Q."/>
            <person name="Ye Y."/>
            <person name="Xu Y."/>
            <person name="Zhou H."/>
            <person name="Xiong C."/>
            <person name="Li S."/>
            <person name="Yu J."/>
            <person name="Hong S."/>
            <person name="Yu X."/>
            <person name="Zou P."/>
            <person name="Chen C."/>
            <person name="Chang X."/>
            <person name="Wang W."/>
            <person name="Lv Y."/>
            <person name="Sun Y."/>
            <person name="Ma L."/>
            <person name="Shen B."/>
            <person name="Zhu C."/>
        </authorList>
    </citation>
    <scope>NUCLEOTIDE SEQUENCE [LARGE SCALE GENOMIC DNA]</scope>
</reference>
<evidence type="ECO:0000313" key="1">
    <source>
        <dbReference type="EMBL" id="KFB48462.1"/>
    </source>
</evidence>
<protein>
    <submittedName>
        <fullName evidence="1 2">Uncharacterized protein</fullName>
    </submittedName>
</protein>
<sequence length="69" mass="7447">MAEVGPLQGFPVIDQTEPNAKAAPLATEAISSPSPLEHLGKWSLLVIGFISGSRLFHKLAREIKQPNQI</sequence>
<dbReference type="AlphaFoldDB" id="A0A084WE18"/>
<gene>
    <name evidence="1" type="ORF">ZHAS_00016446</name>
</gene>
<organism evidence="1">
    <name type="scientific">Anopheles sinensis</name>
    <name type="common">Mosquito</name>
    <dbReference type="NCBI Taxonomy" id="74873"/>
    <lineage>
        <taxon>Eukaryota</taxon>
        <taxon>Metazoa</taxon>
        <taxon>Ecdysozoa</taxon>
        <taxon>Arthropoda</taxon>
        <taxon>Hexapoda</taxon>
        <taxon>Insecta</taxon>
        <taxon>Pterygota</taxon>
        <taxon>Neoptera</taxon>
        <taxon>Endopterygota</taxon>
        <taxon>Diptera</taxon>
        <taxon>Nematocera</taxon>
        <taxon>Culicoidea</taxon>
        <taxon>Culicidae</taxon>
        <taxon>Anophelinae</taxon>
        <taxon>Anopheles</taxon>
    </lineage>
</organism>
<dbReference type="EMBL" id="KE525340">
    <property type="protein sequence ID" value="KFB48462.1"/>
    <property type="molecule type" value="Genomic_DNA"/>
</dbReference>
<dbReference type="EMBL" id="ATLV01023105">
    <property type="status" value="NOT_ANNOTATED_CDS"/>
    <property type="molecule type" value="Genomic_DNA"/>
</dbReference>